<evidence type="ECO:0000256" key="1">
    <source>
        <dbReference type="SAM" id="Phobius"/>
    </source>
</evidence>
<organism evidence="2 3">
    <name type="scientific">Candidatus Magasanikbacteria bacterium GW2011_GWA2_46_17</name>
    <dbReference type="NCBI Taxonomy" id="1619042"/>
    <lineage>
        <taxon>Bacteria</taxon>
        <taxon>Candidatus Magasanikiibacteriota</taxon>
    </lineage>
</organism>
<name>A0A0G1NYJ0_9BACT</name>
<gene>
    <name evidence="2" type="ORF">UX39_C0029G0002</name>
</gene>
<reference evidence="2 3" key="1">
    <citation type="journal article" date="2015" name="Nature">
        <title>rRNA introns, odd ribosomes, and small enigmatic genomes across a large radiation of phyla.</title>
        <authorList>
            <person name="Brown C.T."/>
            <person name="Hug L.A."/>
            <person name="Thomas B.C."/>
            <person name="Sharon I."/>
            <person name="Castelle C.J."/>
            <person name="Singh A."/>
            <person name="Wilkins M.J."/>
            <person name="Williams K.H."/>
            <person name="Banfield J.F."/>
        </authorList>
    </citation>
    <scope>NUCLEOTIDE SEQUENCE [LARGE SCALE GENOMIC DNA]</scope>
</reference>
<evidence type="ECO:0000313" key="2">
    <source>
        <dbReference type="EMBL" id="KKU25432.1"/>
    </source>
</evidence>
<proteinExistence type="predicted"/>
<evidence type="ECO:0000313" key="3">
    <source>
        <dbReference type="Proteomes" id="UP000034175"/>
    </source>
</evidence>
<dbReference type="AlphaFoldDB" id="A0A0G1NYJ0"/>
<dbReference type="EMBL" id="LCMA01000029">
    <property type="protein sequence ID" value="KKU25432.1"/>
    <property type="molecule type" value="Genomic_DNA"/>
</dbReference>
<feature type="transmembrane region" description="Helical" evidence="1">
    <location>
        <begin position="20"/>
        <end position="44"/>
    </location>
</feature>
<accession>A0A0G1NYJ0</accession>
<dbReference type="Proteomes" id="UP000034175">
    <property type="component" value="Unassembled WGS sequence"/>
</dbReference>
<protein>
    <submittedName>
        <fullName evidence="2">Uncharacterized protein</fullName>
    </submittedName>
</protein>
<keyword evidence="1" id="KW-1133">Transmembrane helix</keyword>
<sequence>MILRNIKKIKTLLKSKRGQIILQVIVFGSIAVYFVGGFASWAVLNIKASRQAFNRERALQIAEAGIDYYRWHLAHSPTDFQDGTGGPGPYAHDFRDKDGNIIGQFSLNITPPPLGSTLVTVKSTGNITSDMPLSREITVRFAKPSIAKYAVVANAAMRFGSGTEVFGPIHSNGGIRFDALAHNVVSSAVASYDDPDHSGGNEFGVHTHIAPTDPLPPSSVPQRIDVFEIGRQFPVPAVDFAGITADLAQMKTDAQTNGFYRPSAGALGYHIVLKTNDTFDLYRVTSMVNPPSGCTNSAGQTGWGTWSIQNQQLIGNYPFPANGIIFLEDDIFVDGQINGGRLTIVAAFLPDNPPFRKNIIINNDLLYTNYDGSDVLGLIAQGNITIGLVSEDDLKIDAALIAQNGRVGRYYYRPPGGGSQRCSPNHVRQTITLWGMIATNQRYGFAYTDGTGYQIRNLNYDGSLLYGPPPSFPLTSDQYISLTWEEE</sequence>
<keyword evidence="1" id="KW-0812">Transmembrane</keyword>
<comment type="caution">
    <text evidence="2">The sequence shown here is derived from an EMBL/GenBank/DDBJ whole genome shotgun (WGS) entry which is preliminary data.</text>
</comment>
<keyword evidence="1" id="KW-0472">Membrane</keyword>